<evidence type="ECO:0000313" key="3">
    <source>
        <dbReference type="EMBL" id="MBB3728167.1"/>
    </source>
</evidence>
<organism evidence="3 4">
    <name type="scientific">Nonomuraea dietziae</name>
    <dbReference type="NCBI Taxonomy" id="65515"/>
    <lineage>
        <taxon>Bacteria</taxon>
        <taxon>Bacillati</taxon>
        <taxon>Actinomycetota</taxon>
        <taxon>Actinomycetes</taxon>
        <taxon>Streptosporangiales</taxon>
        <taxon>Streptosporangiaceae</taxon>
        <taxon>Nonomuraea</taxon>
    </lineage>
</organism>
<dbReference type="EMBL" id="JACIBV010000001">
    <property type="protein sequence ID" value="MBB3728167.1"/>
    <property type="molecule type" value="Genomic_DNA"/>
</dbReference>
<dbReference type="Gene3D" id="2.60.40.420">
    <property type="entry name" value="Cupredoxins - blue copper proteins"/>
    <property type="match status" value="1"/>
</dbReference>
<dbReference type="InterPro" id="IPR039447">
    <property type="entry name" value="UreH-like_TM_dom"/>
</dbReference>
<evidence type="ECO:0000313" key="4">
    <source>
        <dbReference type="Proteomes" id="UP000579945"/>
    </source>
</evidence>
<dbReference type="InterPro" id="IPR008972">
    <property type="entry name" value="Cupredoxin"/>
</dbReference>
<protein>
    <submittedName>
        <fullName evidence="3">Sulfite exporter TauE/SafE</fullName>
    </submittedName>
</protein>
<dbReference type="PANTHER" id="PTHR42208">
    <property type="entry name" value="HEAVY METAL TRANSPORTER-RELATED"/>
    <property type="match status" value="1"/>
</dbReference>
<keyword evidence="1" id="KW-1133">Transmembrane helix</keyword>
<feature type="transmembrane region" description="Helical" evidence="1">
    <location>
        <begin position="71"/>
        <end position="88"/>
    </location>
</feature>
<feature type="domain" description="Urease accessory protein UreH-like transmembrane" evidence="2">
    <location>
        <begin position="12"/>
        <end position="182"/>
    </location>
</feature>
<feature type="transmembrane region" description="Helical" evidence="1">
    <location>
        <begin position="44"/>
        <end position="65"/>
    </location>
</feature>
<dbReference type="RefSeq" id="WP_221241168.1">
    <property type="nucleotide sequence ID" value="NZ_BAAAXX010000022.1"/>
</dbReference>
<keyword evidence="1" id="KW-0472">Membrane</keyword>
<dbReference type="Pfam" id="PF13386">
    <property type="entry name" value="DsbD_2"/>
    <property type="match status" value="1"/>
</dbReference>
<feature type="transmembrane region" description="Helical" evidence="1">
    <location>
        <begin position="168"/>
        <end position="194"/>
    </location>
</feature>
<evidence type="ECO:0000256" key="1">
    <source>
        <dbReference type="SAM" id="Phobius"/>
    </source>
</evidence>
<proteinExistence type="predicted"/>
<feature type="transmembrane region" description="Helical" evidence="1">
    <location>
        <begin position="135"/>
        <end position="156"/>
    </location>
</feature>
<name>A0A7W5YP55_9ACTN</name>
<evidence type="ECO:0000259" key="2">
    <source>
        <dbReference type="Pfam" id="PF13386"/>
    </source>
</evidence>
<reference evidence="3 4" key="1">
    <citation type="submission" date="2020-08" db="EMBL/GenBank/DDBJ databases">
        <title>Sequencing the genomes of 1000 actinobacteria strains.</title>
        <authorList>
            <person name="Klenk H.-P."/>
        </authorList>
    </citation>
    <scope>NUCLEOTIDE SEQUENCE [LARGE SCALE GENOMIC DNA]</scope>
    <source>
        <strain evidence="3 4">DSM 44320</strain>
    </source>
</reference>
<keyword evidence="1" id="KW-0812">Transmembrane</keyword>
<comment type="caution">
    <text evidence="3">The sequence shown here is derived from an EMBL/GenBank/DDBJ whole genome shotgun (WGS) entry which is preliminary data.</text>
</comment>
<dbReference type="AlphaFoldDB" id="A0A7W5YP55"/>
<feature type="transmembrane region" description="Helical" evidence="1">
    <location>
        <begin position="6"/>
        <end position="32"/>
    </location>
</feature>
<dbReference type="Proteomes" id="UP000579945">
    <property type="component" value="Unassembled WGS sequence"/>
</dbReference>
<dbReference type="PANTHER" id="PTHR42208:SF1">
    <property type="entry name" value="HEAVY METAL TRANSPORTER"/>
    <property type="match status" value="1"/>
</dbReference>
<accession>A0A7W5YP55</accession>
<keyword evidence="4" id="KW-1185">Reference proteome</keyword>
<gene>
    <name evidence="3" type="ORF">FHR33_004027</name>
</gene>
<dbReference type="GeneID" id="95390416"/>
<feature type="transmembrane region" description="Helical" evidence="1">
    <location>
        <begin position="109"/>
        <end position="129"/>
    </location>
</feature>
<sequence length="292" mass="29902">MEPVALFVSGTAAGLVAGTASCTAVQGGLLFGLQGTPRVVARFLAGRLASYVTAGAVLGALGSMVRLPPPVRAGMLVAAGFMVIFFALRMLRRRRCEPRPPARRLKAPLLGAATILLPCGVTLSMEMLAVTSASAVGGAAVMGGFVVGTAPAFALLGFVLRRVSQSRLAAFAGVVAVAAGLWTITSGLSLGGWLPQEASHAAAMAKTGPGGVQLLTIWATERGYRPGVSQARAGVPVEVDFRAGEGAACATHLTIDGRDVDLPATVRLPAQPPGQLRYVCAMGMFTGFITFR</sequence>